<accession>A0A8E2E8A3</accession>
<evidence type="ECO:0000256" key="1">
    <source>
        <dbReference type="SAM" id="MobiDB-lite"/>
    </source>
</evidence>
<evidence type="ECO:0000256" key="2">
    <source>
        <dbReference type="SAM" id="Phobius"/>
    </source>
</evidence>
<reference evidence="3 4" key="1">
    <citation type="journal article" date="2016" name="Nat. Commun.">
        <title>Ectomycorrhizal ecology is imprinted in the genome of the dominant symbiotic fungus Cenococcum geophilum.</title>
        <authorList>
            <consortium name="DOE Joint Genome Institute"/>
            <person name="Peter M."/>
            <person name="Kohler A."/>
            <person name="Ohm R.A."/>
            <person name="Kuo A."/>
            <person name="Krutzmann J."/>
            <person name="Morin E."/>
            <person name="Arend M."/>
            <person name="Barry K.W."/>
            <person name="Binder M."/>
            <person name="Choi C."/>
            <person name="Clum A."/>
            <person name="Copeland A."/>
            <person name="Grisel N."/>
            <person name="Haridas S."/>
            <person name="Kipfer T."/>
            <person name="LaButti K."/>
            <person name="Lindquist E."/>
            <person name="Lipzen A."/>
            <person name="Maire R."/>
            <person name="Meier B."/>
            <person name="Mihaltcheva S."/>
            <person name="Molinier V."/>
            <person name="Murat C."/>
            <person name="Poggeler S."/>
            <person name="Quandt C.A."/>
            <person name="Sperisen C."/>
            <person name="Tritt A."/>
            <person name="Tisserant E."/>
            <person name="Crous P.W."/>
            <person name="Henrissat B."/>
            <person name="Nehls U."/>
            <person name="Egli S."/>
            <person name="Spatafora J.W."/>
            <person name="Grigoriev I.V."/>
            <person name="Martin F.M."/>
        </authorList>
    </citation>
    <scope>NUCLEOTIDE SEQUENCE [LARGE SCALE GENOMIC DNA]</scope>
    <source>
        <strain evidence="3 4">CBS 459.81</strain>
    </source>
</reference>
<feature type="transmembrane region" description="Helical" evidence="2">
    <location>
        <begin position="152"/>
        <end position="175"/>
    </location>
</feature>
<proteinExistence type="predicted"/>
<dbReference type="OrthoDB" id="5342924at2759"/>
<keyword evidence="2" id="KW-1133">Transmembrane helix</keyword>
<dbReference type="AlphaFoldDB" id="A0A8E2E8A3"/>
<organism evidence="3 4">
    <name type="scientific">Lepidopterella palustris CBS 459.81</name>
    <dbReference type="NCBI Taxonomy" id="1314670"/>
    <lineage>
        <taxon>Eukaryota</taxon>
        <taxon>Fungi</taxon>
        <taxon>Dikarya</taxon>
        <taxon>Ascomycota</taxon>
        <taxon>Pezizomycotina</taxon>
        <taxon>Dothideomycetes</taxon>
        <taxon>Pleosporomycetidae</taxon>
        <taxon>Mytilinidiales</taxon>
        <taxon>Argynnaceae</taxon>
        <taxon>Lepidopterella</taxon>
    </lineage>
</organism>
<feature type="transmembrane region" description="Helical" evidence="2">
    <location>
        <begin position="637"/>
        <end position="658"/>
    </location>
</feature>
<feature type="compositionally biased region" description="Acidic residues" evidence="1">
    <location>
        <begin position="723"/>
        <end position="736"/>
    </location>
</feature>
<sequence length="744" mass="81961">MKSFSIRYLLRSTGLAAVLRRWHHSPEPKKYVVRTSFWIALQRCMVHLLPSAASIVVITLNLKGFFIGFELAGIPGHDAMSIAALQVTAKLQEFLIVASVASVLFHRLRHDMLRGRGMPFGLLGCGLSFTQLSYLWSPEFLASFGAKGNRTLYALIILAAAMATMAGPATALLVIPRTILWPAGETNYYINGTKEILWPTTVGMEHYLPPYTNAFNESVDCGSSRGYKSAVCLSGGFKSLLQHFSGDTFRTQAGIPISDPDSTRLFAHSVRGGILVESPDGQVAAQTISGQVRGEDLTETFAFATHSATTNLQMFLNRDWALAAEYAQYLYPQSWQVSRLRFYAIQENSVRSQVPAVRVLCLGQNLTANSSTVSFPALPEYDVGISITGQVLRNHTVAVNNLSNKASNGSSLFWTDLNQILPANESMSQGFILEGPRHGDGSRPVIGCSIDARWASATVWSRFPGPFQASFVSNRPATGGFRKTSFLPQNDGTWRRIQFSPSWVSAVDFPLPDALSNQSWSNSTAFSTLITASGIESSLAALDQKAIAFLEYILATSFADALSRVSSHVSYSITPDTHISQWPLLNYNSTPATPDILSWSRALRPSDLTRNPTKYTIMHMQETVTGFGYQASNVSDYLSLLVLFTHILIAFAHTTYVLGFTRRTSGCWDTFSELVVLAQQSLPTKRALRNTCAGIQCAETFRRRVRVKVSKWNDAHLELGFNSEDESDGWESEDEIDFGKKYGG</sequence>
<evidence type="ECO:0000313" key="4">
    <source>
        <dbReference type="Proteomes" id="UP000250266"/>
    </source>
</evidence>
<name>A0A8E2E8A3_9PEZI</name>
<dbReference type="EMBL" id="KV745015">
    <property type="protein sequence ID" value="OCK79240.1"/>
    <property type="molecule type" value="Genomic_DNA"/>
</dbReference>
<dbReference type="Proteomes" id="UP000250266">
    <property type="component" value="Unassembled WGS sequence"/>
</dbReference>
<keyword evidence="2" id="KW-0812">Transmembrane</keyword>
<feature type="transmembrane region" description="Helical" evidence="2">
    <location>
        <begin position="82"/>
        <end position="105"/>
    </location>
</feature>
<gene>
    <name evidence="3" type="ORF">K432DRAFT_383222</name>
</gene>
<protein>
    <submittedName>
        <fullName evidence="3">Uncharacterized protein</fullName>
    </submittedName>
</protein>
<feature type="region of interest" description="Disordered" evidence="1">
    <location>
        <begin position="723"/>
        <end position="744"/>
    </location>
</feature>
<keyword evidence="2" id="KW-0472">Membrane</keyword>
<evidence type="ECO:0000313" key="3">
    <source>
        <dbReference type="EMBL" id="OCK79240.1"/>
    </source>
</evidence>
<feature type="transmembrane region" description="Helical" evidence="2">
    <location>
        <begin position="44"/>
        <end position="62"/>
    </location>
</feature>
<keyword evidence="4" id="KW-1185">Reference proteome</keyword>